<evidence type="ECO:0000256" key="2">
    <source>
        <dbReference type="ARBA" id="ARBA00022643"/>
    </source>
</evidence>
<dbReference type="Proteomes" id="UP000233491">
    <property type="component" value="Unassembled WGS sequence"/>
</dbReference>
<accession>A0A1I4VJW8</accession>
<dbReference type="OrthoDB" id="9802510at2"/>
<name>A0A1I4VJW8_9HYPH</name>
<evidence type="ECO:0000256" key="1">
    <source>
        <dbReference type="ARBA" id="ARBA00022630"/>
    </source>
</evidence>
<organism evidence="5 6">
    <name type="scientific">Pleomorphomonas diazotrophica</name>
    <dbReference type="NCBI Taxonomy" id="1166257"/>
    <lineage>
        <taxon>Bacteria</taxon>
        <taxon>Pseudomonadati</taxon>
        <taxon>Pseudomonadota</taxon>
        <taxon>Alphaproteobacteria</taxon>
        <taxon>Hyphomicrobiales</taxon>
        <taxon>Pleomorphomonadaceae</taxon>
        <taxon>Pleomorphomonas</taxon>
    </lineage>
</organism>
<keyword evidence="2" id="KW-0288">FMN</keyword>
<reference evidence="5 6" key="1">
    <citation type="submission" date="2017-12" db="EMBL/GenBank/DDBJ databases">
        <title>Anaerobic carbon monoxide metabolism by Pleomorphomonas carboxyditropha sp. nov., a new mesophilic hydrogenogenic carboxidotroph.</title>
        <authorList>
            <person name="Esquivel-Elizondo S."/>
            <person name="Krajmalnik-Brown R."/>
        </authorList>
    </citation>
    <scope>NUCLEOTIDE SEQUENCE [LARGE SCALE GENOMIC DNA]</scope>
    <source>
        <strain evidence="5 6">R5-392</strain>
    </source>
</reference>
<dbReference type="GO" id="GO:0016491">
    <property type="term" value="F:oxidoreductase activity"/>
    <property type="evidence" value="ECO:0007669"/>
    <property type="project" value="UniProtKB-KW"/>
</dbReference>
<evidence type="ECO:0000256" key="3">
    <source>
        <dbReference type="ARBA" id="ARBA00023002"/>
    </source>
</evidence>
<proteinExistence type="predicted"/>
<dbReference type="PANTHER" id="PTHR23026">
    <property type="entry name" value="NADPH NITROREDUCTASE"/>
    <property type="match status" value="1"/>
</dbReference>
<evidence type="ECO:0000313" key="6">
    <source>
        <dbReference type="Proteomes" id="UP000233491"/>
    </source>
</evidence>
<dbReference type="EMBL" id="PJNW01000005">
    <property type="protein sequence ID" value="PKR89668.1"/>
    <property type="molecule type" value="Genomic_DNA"/>
</dbReference>
<keyword evidence="6" id="KW-1185">Reference proteome</keyword>
<dbReference type="InterPro" id="IPR000415">
    <property type="entry name" value="Nitroreductase-like"/>
</dbReference>
<dbReference type="Pfam" id="PF00881">
    <property type="entry name" value="Nitroreductase"/>
    <property type="match status" value="1"/>
</dbReference>
<comment type="caution">
    <text evidence="5">The sequence shown here is derived from an EMBL/GenBank/DDBJ whole genome shotgun (WGS) entry which is preliminary data.</text>
</comment>
<keyword evidence="1" id="KW-0285">Flavoprotein</keyword>
<keyword evidence="3" id="KW-0560">Oxidoreductase</keyword>
<dbReference type="SUPFAM" id="SSF55469">
    <property type="entry name" value="FMN-dependent nitroreductase-like"/>
    <property type="match status" value="1"/>
</dbReference>
<dbReference type="InterPro" id="IPR050627">
    <property type="entry name" value="Nitroreductase/BluB"/>
</dbReference>
<dbReference type="Gene3D" id="3.40.109.10">
    <property type="entry name" value="NADH Oxidase"/>
    <property type="match status" value="1"/>
</dbReference>
<evidence type="ECO:0000259" key="4">
    <source>
        <dbReference type="Pfam" id="PF00881"/>
    </source>
</evidence>
<evidence type="ECO:0000313" key="5">
    <source>
        <dbReference type="EMBL" id="PKR89668.1"/>
    </source>
</evidence>
<dbReference type="PANTHER" id="PTHR23026:SF90">
    <property type="entry name" value="IODOTYROSINE DEIODINASE 1"/>
    <property type="match status" value="1"/>
</dbReference>
<gene>
    <name evidence="5" type="ORF">CXZ10_09935</name>
</gene>
<sequence>MKMNANRLNQTAKKFLQKIRLHYLAYRDIRRFTRYAAFSVFDDSYDQLCARIMYNVHAIEKGLSRGKNMRVGFGRKALANLNDALVVYSGKGYSRETYTYIQGRSIVHRYIDAHGKDAGLDLGTLDVVDQSFHVGRDTFDAAGTKTIYAKDKLNNSSKGFYALSQGRSSVREFSGERVDIEKISNVLRNAGKTPSVCNRQGWHVYVVTDKEKMQETLRLQRGFKGYPTLPECVLVIAVTNSAFLSPVERNEAFVDGGLFAMSVIYGLECESLAAVPLNAMMNAADERDVRALINVHDSEQIIMFVAVGAFKDETIVPISDRKPLSDYMTYIA</sequence>
<dbReference type="RefSeq" id="WP_101288976.1">
    <property type="nucleotide sequence ID" value="NZ_FOUQ01000012.1"/>
</dbReference>
<feature type="domain" description="Nitroreductase" evidence="4">
    <location>
        <begin position="166"/>
        <end position="215"/>
    </location>
</feature>
<protein>
    <recommendedName>
        <fullName evidence="4">Nitroreductase domain-containing protein</fullName>
    </recommendedName>
</protein>
<dbReference type="AlphaFoldDB" id="A0A1I4VJW8"/>
<dbReference type="InterPro" id="IPR029479">
    <property type="entry name" value="Nitroreductase"/>
</dbReference>